<dbReference type="KEGG" id="mmc:Mmcs_0517"/>
<feature type="transmembrane region" description="Helical" evidence="1">
    <location>
        <begin position="163"/>
        <end position="196"/>
    </location>
</feature>
<organism evidence="2">
    <name type="scientific">Mycobacterium sp. (strain MCS)</name>
    <dbReference type="NCBI Taxonomy" id="164756"/>
    <lineage>
        <taxon>Bacteria</taxon>
        <taxon>Bacillati</taxon>
        <taxon>Actinomycetota</taxon>
        <taxon>Actinomycetes</taxon>
        <taxon>Mycobacteriales</taxon>
        <taxon>Mycobacteriaceae</taxon>
        <taxon>Mycobacterium</taxon>
    </lineage>
</organism>
<gene>
    <name evidence="2" type="ordered locus">Mmcs_0517</name>
</gene>
<proteinExistence type="predicted"/>
<protein>
    <recommendedName>
        <fullName evidence="3">DUF4386 family protein</fullName>
    </recommendedName>
</protein>
<keyword evidence="1" id="KW-0472">Membrane</keyword>
<name>A0A5Q5BEM0_MYCSS</name>
<keyword evidence="1" id="KW-1133">Transmembrane helix</keyword>
<dbReference type="AlphaFoldDB" id="A0A5Q5BEM0"/>
<evidence type="ECO:0000256" key="1">
    <source>
        <dbReference type="SAM" id="Phobius"/>
    </source>
</evidence>
<accession>A0A5Q5BEM0</accession>
<reference evidence="2" key="1">
    <citation type="submission" date="2006-06" db="EMBL/GenBank/DDBJ databases">
        <title>Complete sequence of chromosome of Mycobacterium sp. MCS.</title>
        <authorList>
            <consortium name="US DOE Joint Genome Institute"/>
            <person name="Copeland A."/>
            <person name="Lucas S."/>
            <person name="Lapidus A."/>
            <person name="Barry K."/>
            <person name="Detter J.C."/>
            <person name="Glavina del Rio T."/>
            <person name="Hammon N."/>
            <person name="Israni S."/>
            <person name="Dalin E."/>
            <person name="Tice H."/>
            <person name="Pitluck S."/>
            <person name="Martinez M."/>
            <person name="Schmutz J."/>
            <person name="Larimer F."/>
            <person name="Land M."/>
            <person name="Hauser L."/>
            <person name="Kyrpides N."/>
            <person name="Kim E."/>
            <person name="Miller C.D."/>
            <person name="Hughes J.E."/>
            <person name="Anderson A.J."/>
            <person name="Sims R.C."/>
            <person name="Richardson P."/>
        </authorList>
    </citation>
    <scope>NUCLEOTIDE SEQUENCE [LARGE SCALE GENOMIC DNA]</scope>
    <source>
        <strain evidence="2">MCS</strain>
    </source>
</reference>
<feature type="transmembrane region" description="Helical" evidence="1">
    <location>
        <begin position="134"/>
        <end position="151"/>
    </location>
</feature>
<feature type="transmembrane region" description="Helical" evidence="1">
    <location>
        <begin position="46"/>
        <end position="67"/>
    </location>
</feature>
<keyword evidence="1" id="KW-0812">Transmembrane</keyword>
<feature type="transmembrane region" description="Helical" evidence="1">
    <location>
        <begin position="79"/>
        <end position="105"/>
    </location>
</feature>
<evidence type="ECO:0008006" key="3">
    <source>
        <dbReference type="Google" id="ProtNLM"/>
    </source>
</evidence>
<evidence type="ECO:0000313" key="2">
    <source>
        <dbReference type="EMBL" id="ABG06638.1"/>
    </source>
</evidence>
<sequence length="214" mass="22629" precursor="true">MSTPRAAALAGVVFALLFGAALILIRTSLPEGAEPGSQWIDGGSDRLQVAAVLMPFAGIAFLWFIGVIRDGFGRYEDKFFATVFLGSGLLFLAMMFVAAGVGAGLESMSGHPAESVSGVALLGQTVLLSISKTYALRMAAVFMMSLATIWLRTGLMPRPLVYVTYLVAVALIVAAEVSMWLVLTFPAWVLVVSALIYSREVTPRPPAAPSPDTA</sequence>
<dbReference type="EMBL" id="CP000384">
    <property type="protein sequence ID" value="ABG06638.1"/>
    <property type="molecule type" value="Genomic_DNA"/>
</dbReference>